<reference evidence="2" key="1">
    <citation type="submission" date="2022-11" db="EMBL/GenBank/DDBJ databases">
        <title>Genome Resource of Sclerotinia nivalis Strain SnTB1, a Plant Pathogen Isolated from American Ginseng.</title>
        <authorList>
            <person name="Fan S."/>
        </authorList>
    </citation>
    <scope>NUCLEOTIDE SEQUENCE</scope>
    <source>
        <strain evidence="2">SnTB1</strain>
    </source>
</reference>
<evidence type="ECO:0000256" key="1">
    <source>
        <dbReference type="SAM" id="Phobius"/>
    </source>
</evidence>
<dbReference type="EMBL" id="JAPEIS010000011">
    <property type="protein sequence ID" value="KAJ8061838.1"/>
    <property type="molecule type" value="Genomic_DNA"/>
</dbReference>
<proteinExistence type="predicted"/>
<feature type="transmembrane region" description="Helical" evidence="1">
    <location>
        <begin position="50"/>
        <end position="73"/>
    </location>
</feature>
<evidence type="ECO:0000313" key="3">
    <source>
        <dbReference type="Proteomes" id="UP001152300"/>
    </source>
</evidence>
<protein>
    <submittedName>
        <fullName evidence="2">Uncharacterized protein</fullName>
    </submittedName>
</protein>
<keyword evidence="1" id="KW-0812">Transmembrane</keyword>
<dbReference type="Proteomes" id="UP001152300">
    <property type="component" value="Unassembled WGS sequence"/>
</dbReference>
<dbReference type="AlphaFoldDB" id="A0A9X0AGM6"/>
<keyword evidence="1" id="KW-1133">Transmembrane helix</keyword>
<evidence type="ECO:0000313" key="2">
    <source>
        <dbReference type="EMBL" id="KAJ8061838.1"/>
    </source>
</evidence>
<keyword evidence="3" id="KW-1185">Reference proteome</keyword>
<name>A0A9X0AGM6_9HELO</name>
<gene>
    <name evidence="2" type="ORF">OCU04_009630</name>
</gene>
<organism evidence="2 3">
    <name type="scientific">Sclerotinia nivalis</name>
    <dbReference type="NCBI Taxonomy" id="352851"/>
    <lineage>
        <taxon>Eukaryota</taxon>
        <taxon>Fungi</taxon>
        <taxon>Dikarya</taxon>
        <taxon>Ascomycota</taxon>
        <taxon>Pezizomycotina</taxon>
        <taxon>Leotiomycetes</taxon>
        <taxon>Helotiales</taxon>
        <taxon>Sclerotiniaceae</taxon>
        <taxon>Sclerotinia</taxon>
    </lineage>
</organism>
<accession>A0A9X0AGM6</accession>
<comment type="caution">
    <text evidence="2">The sequence shown here is derived from an EMBL/GenBank/DDBJ whole genome shotgun (WGS) entry which is preliminary data.</text>
</comment>
<keyword evidence="1" id="KW-0472">Membrane</keyword>
<sequence length="102" mass="11689">MLVGGYTSSIWELVKGNWIVKDWWYCSSTLHEKPTFREMDSTTLAKVLDTISICVFYAFQSIDLLCIMVYSPLLNFLYFRRLSIGSAFSASGYITPHSARLD</sequence>